<dbReference type="GO" id="GO:0016020">
    <property type="term" value="C:membrane"/>
    <property type="evidence" value="ECO:0007669"/>
    <property type="project" value="InterPro"/>
</dbReference>
<name>A0A914X8M1_9BILA</name>
<proteinExistence type="predicted"/>
<reference evidence="2" key="1">
    <citation type="submission" date="2022-11" db="UniProtKB">
        <authorList>
            <consortium name="WormBaseParasite"/>
        </authorList>
    </citation>
    <scope>IDENTIFICATION</scope>
</reference>
<accession>A0A914X8M1</accession>
<protein>
    <submittedName>
        <fullName evidence="2">Sulfotransferase</fullName>
    </submittedName>
</protein>
<dbReference type="GO" id="GO:0008146">
    <property type="term" value="F:sulfotransferase activity"/>
    <property type="evidence" value="ECO:0007669"/>
    <property type="project" value="InterPro"/>
</dbReference>
<dbReference type="AlphaFoldDB" id="A0A914X8M1"/>
<sequence length="82" mass="9355">MISKNGHSVIQYVSCLLAAVQSGNLEVQNWLLSQSTYIGAFSPACRGIRSIWGRDEDAYEKFVFLRDPLDRFVSGWLFVCHR</sequence>
<evidence type="ECO:0000313" key="2">
    <source>
        <dbReference type="WBParaSite" id="PSAMB.scaffold6486size9386.g28601.t1"/>
    </source>
</evidence>
<dbReference type="WBParaSite" id="PSAMB.scaffold6486size9386.g28601.t1">
    <property type="protein sequence ID" value="PSAMB.scaffold6486size9386.g28601.t1"/>
    <property type="gene ID" value="PSAMB.scaffold6486size9386.g28601"/>
</dbReference>
<dbReference type="Pfam" id="PF03567">
    <property type="entry name" value="Sulfotransfer_2"/>
    <property type="match status" value="1"/>
</dbReference>
<dbReference type="InterPro" id="IPR005331">
    <property type="entry name" value="Sulfotransferase"/>
</dbReference>
<evidence type="ECO:0000313" key="1">
    <source>
        <dbReference type="Proteomes" id="UP000887566"/>
    </source>
</evidence>
<organism evidence="1 2">
    <name type="scientific">Plectus sambesii</name>
    <dbReference type="NCBI Taxonomy" id="2011161"/>
    <lineage>
        <taxon>Eukaryota</taxon>
        <taxon>Metazoa</taxon>
        <taxon>Ecdysozoa</taxon>
        <taxon>Nematoda</taxon>
        <taxon>Chromadorea</taxon>
        <taxon>Plectida</taxon>
        <taxon>Plectina</taxon>
        <taxon>Plectoidea</taxon>
        <taxon>Plectidae</taxon>
        <taxon>Plectus</taxon>
    </lineage>
</organism>
<dbReference type="Proteomes" id="UP000887566">
    <property type="component" value="Unplaced"/>
</dbReference>
<keyword evidence="1" id="KW-1185">Reference proteome</keyword>